<evidence type="ECO:0000313" key="3">
    <source>
        <dbReference type="Proteomes" id="UP000266723"/>
    </source>
</evidence>
<feature type="compositionally biased region" description="Basic and acidic residues" evidence="1">
    <location>
        <begin position="89"/>
        <end position="117"/>
    </location>
</feature>
<comment type="caution">
    <text evidence="2">The sequence shown here is derived from an EMBL/GenBank/DDBJ whole genome shotgun (WGS) entry which is preliminary data.</text>
</comment>
<sequence>MWYQSHSEVWSSSQPAIRNSSSSKRSSVSFGLLKRKHEEKPTILNSSSSKRSPVFGLLINHEEEAARKTQEEKLRERRYNKCTSEMIVEYERDQEKEAKKSRPERDKWKKPFNKEATRSYLYSRSNGVKPSSPKKAVQKPQSRPVVETPSTRTEEKRNKEDDQEAKDIETELSTVFVRAESKDDLGPIFDEEEEPFGRWTMDDDLDPIFDEEEDHLDDDLGPIFDEEDDHLDDDIVADDVVDSGPEADHEKYLATAYASGDILGSLSSVKLVQLFVCKEYDPVELLRLEEGLQHFIFETGEETCDQSNNNQSLA</sequence>
<accession>A0ABQ7DQ48</accession>
<protein>
    <submittedName>
        <fullName evidence="2">Uncharacterized protein</fullName>
    </submittedName>
</protein>
<name>A0ABQ7DQ48_BRACR</name>
<evidence type="ECO:0000256" key="1">
    <source>
        <dbReference type="SAM" id="MobiDB-lite"/>
    </source>
</evidence>
<proteinExistence type="predicted"/>
<feature type="compositionally biased region" description="Polar residues" evidence="1">
    <location>
        <begin position="120"/>
        <end position="129"/>
    </location>
</feature>
<reference evidence="2 3" key="1">
    <citation type="journal article" date="2020" name="BMC Genomics">
        <title>Intraspecific diversification of the crop wild relative Brassica cretica Lam. using demographic model selection.</title>
        <authorList>
            <person name="Kioukis A."/>
            <person name="Michalopoulou V.A."/>
            <person name="Briers L."/>
            <person name="Pirintsos S."/>
            <person name="Studholme D.J."/>
            <person name="Pavlidis P."/>
            <person name="Sarris P.F."/>
        </authorList>
    </citation>
    <scope>NUCLEOTIDE SEQUENCE [LARGE SCALE GENOMIC DNA]</scope>
    <source>
        <strain evidence="3">cv. PFS-1207/04</strain>
    </source>
</reference>
<organism evidence="2 3">
    <name type="scientific">Brassica cretica</name>
    <name type="common">Mustard</name>
    <dbReference type="NCBI Taxonomy" id="69181"/>
    <lineage>
        <taxon>Eukaryota</taxon>
        <taxon>Viridiplantae</taxon>
        <taxon>Streptophyta</taxon>
        <taxon>Embryophyta</taxon>
        <taxon>Tracheophyta</taxon>
        <taxon>Spermatophyta</taxon>
        <taxon>Magnoliopsida</taxon>
        <taxon>eudicotyledons</taxon>
        <taxon>Gunneridae</taxon>
        <taxon>Pentapetalae</taxon>
        <taxon>rosids</taxon>
        <taxon>malvids</taxon>
        <taxon>Brassicales</taxon>
        <taxon>Brassicaceae</taxon>
        <taxon>Brassiceae</taxon>
        <taxon>Brassica</taxon>
    </lineage>
</organism>
<feature type="region of interest" description="Disordered" evidence="1">
    <location>
        <begin position="1"/>
        <end position="172"/>
    </location>
</feature>
<dbReference type="EMBL" id="QGKV02000649">
    <property type="protein sequence ID" value="KAF3579475.1"/>
    <property type="molecule type" value="Genomic_DNA"/>
</dbReference>
<dbReference type="Proteomes" id="UP000266723">
    <property type="component" value="Unassembled WGS sequence"/>
</dbReference>
<evidence type="ECO:0000313" key="2">
    <source>
        <dbReference type="EMBL" id="KAF3579475.1"/>
    </source>
</evidence>
<feature type="compositionally biased region" description="Low complexity" evidence="1">
    <location>
        <begin position="20"/>
        <end position="29"/>
    </location>
</feature>
<gene>
    <name evidence="2" type="ORF">DY000_02031332</name>
</gene>
<feature type="compositionally biased region" description="Basic and acidic residues" evidence="1">
    <location>
        <begin position="152"/>
        <end position="169"/>
    </location>
</feature>
<feature type="compositionally biased region" description="Polar residues" evidence="1">
    <location>
        <begin position="1"/>
        <end position="19"/>
    </location>
</feature>
<feature type="compositionally biased region" description="Basic and acidic residues" evidence="1">
    <location>
        <begin position="60"/>
        <end position="79"/>
    </location>
</feature>
<keyword evidence="3" id="KW-1185">Reference proteome</keyword>